<evidence type="ECO:0000313" key="10">
    <source>
        <dbReference type="Proteomes" id="UP000053240"/>
    </source>
</evidence>
<dbReference type="STRING" id="76193.A0A0N1I6S3"/>
<dbReference type="Gene3D" id="1.25.40.530">
    <property type="entry name" value="MyTH4 domain"/>
    <property type="match status" value="2"/>
</dbReference>
<dbReference type="InterPro" id="IPR000857">
    <property type="entry name" value="MyTH4_dom"/>
</dbReference>
<comment type="subcellular location">
    <subcellularLocation>
        <location evidence="1">Cytoplasm</location>
    </subcellularLocation>
</comment>
<dbReference type="Gene3D" id="2.30.29.30">
    <property type="entry name" value="Pleckstrin-homology domain (PH domain)/Phosphotyrosine-binding domain (PTB)"/>
    <property type="match status" value="1"/>
</dbReference>
<dbReference type="EMBL" id="KQ460711">
    <property type="protein sequence ID" value="KPJ12682.1"/>
    <property type="molecule type" value="Genomic_DNA"/>
</dbReference>
<dbReference type="InterPro" id="IPR041795">
    <property type="entry name" value="MyoXV_FERM_C"/>
</dbReference>
<feature type="domain" description="FERM" evidence="7">
    <location>
        <begin position="403"/>
        <end position="729"/>
    </location>
</feature>
<evidence type="ECO:0000256" key="2">
    <source>
        <dbReference type="ARBA" id="ARBA00008314"/>
    </source>
</evidence>
<dbReference type="SUPFAM" id="SSF50729">
    <property type="entry name" value="PH domain-like"/>
    <property type="match status" value="1"/>
</dbReference>
<sequence>MSVELSGGDCADMSSDSLSVDADGEATDDDSADNILLEILKADSSLKSKAKRNEWTWKAQTDVVKWQAGPLRAPLLRLPAALAPPALECFTCVRAYCGDLQPAERAQHHDLTEVKCVYTVLMHCHSVPELRDEVYCQLMKQTTSNRSSAPDSCQRAWRLMSILAAYFTCSDTLRPFLVEYLSAAAADRRRPCQGTASVCLANLRNKYNILEILKADSSLKSKAKRNEWTWKAQTDVVKWQAGPLRAPLLRLPAALAPPALECFTCVRAYCGDLQPAERAQHHDLTEVKCVYTVLMHCHSVPELRDEVYCQLMKQTTSNRSSAPDSCQRAWRLMSILAAYFTCSDTLRPFLVEYLSAAAADRRRPCQGTASVCLANLRKTLRCGGRKNVPSVEEVTAVSAGRSARRQLYRLPGGAERVVNTRCATVVQDIVNELCELIGVSSEPERAEFSLYCIVAGDALTMPLAGDEYVLDVTTELQRAHHPFYLIFCRSVWHHPLRHDAPPLYTEVLFNQVAPDYLEGLLLVLPNGGAPPSPVLRDAALVAALLHRAAGLPEAPTPRDLRFLLPKPLLALRDPRPAKWASWVAAEWPPVRTLSPPAAKSKVLQVLSRWPLFGSSFFAVRRVSGGGAAGAAGAAGAGGAGAGGEWREHVLALNRRGVHLLHPATHETDTHWPYAELISTRKVRSEDGTLFLDVKCGSLLQQRVTRLQAEQAHEVARLVRQYVALQRDTAHSPGFSA</sequence>
<evidence type="ECO:0000313" key="9">
    <source>
        <dbReference type="EMBL" id="KPJ12682.1"/>
    </source>
</evidence>
<evidence type="ECO:0000259" key="8">
    <source>
        <dbReference type="PROSITE" id="PS51016"/>
    </source>
</evidence>
<evidence type="ECO:0000256" key="1">
    <source>
        <dbReference type="ARBA" id="ARBA00004496"/>
    </source>
</evidence>
<reference evidence="9 10" key="1">
    <citation type="journal article" date="2015" name="Nat. Commun.">
        <title>Outbred genome sequencing and CRISPR/Cas9 gene editing in butterflies.</title>
        <authorList>
            <person name="Li X."/>
            <person name="Fan D."/>
            <person name="Zhang W."/>
            <person name="Liu G."/>
            <person name="Zhang L."/>
            <person name="Zhao L."/>
            <person name="Fang X."/>
            <person name="Chen L."/>
            <person name="Dong Y."/>
            <person name="Chen Y."/>
            <person name="Ding Y."/>
            <person name="Zhao R."/>
            <person name="Feng M."/>
            <person name="Zhu Y."/>
            <person name="Feng Y."/>
            <person name="Jiang X."/>
            <person name="Zhu D."/>
            <person name="Xiang H."/>
            <person name="Feng X."/>
            <person name="Li S."/>
            <person name="Wang J."/>
            <person name="Zhang G."/>
            <person name="Kronforst M.R."/>
            <person name="Wang W."/>
        </authorList>
    </citation>
    <scope>NUCLEOTIDE SEQUENCE [LARGE SCALE GENOMIC DNA]</scope>
    <source>
        <strain evidence="9">Ya'a_city_454_Pm</strain>
        <tissue evidence="9">Whole body</tissue>
    </source>
</reference>
<keyword evidence="4" id="KW-0677">Repeat</keyword>
<dbReference type="Proteomes" id="UP000053240">
    <property type="component" value="Unassembled WGS sequence"/>
</dbReference>
<dbReference type="PROSITE" id="PS50057">
    <property type="entry name" value="FERM_3"/>
    <property type="match status" value="1"/>
</dbReference>
<organism evidence="9 10">
    <name type="scientific">Papilio machaon</name>
    <name type="common">Old World swallowtail butterfly</name>
    <dbReference type="NCBI Taxonomy" id="76193"/>
    <lineage>
        <taxon>Eukaryota</taxon>
        <taxon>Metazoa</taxon>
        <taxon>Ecdysozoa</taxon>
        <taxon>Arthropoda</taxon>
        <taxon>Hexapoda</taxon>
        <taxon>Insecta</taxon>
        <taxon>Pterygota</taxon>
        <taxon>Neoptera</taxon>
        <taxon>Endopterygota</taxon>
        <taxon>Lepidoptera</taxon>
        <taxon>Glossata</taxon>
        <taxon>Ditrysia</taxon>
        <taxon>Papilionoidea</taxon>
        <taxon>Papilionidae</taxon>
        <taxon>Papilioninae</taxon>
        <taxon>Papilio</taxon>
    </lineage>
</organism>
<dbReference type="GO" id="GO:0003779">
    <property type="term" value="F:actin binding"/>
    <property type="evidence" value="ECO:0007669"/>
    <property type="project" value="UniProtKB-KW"/>
</dbReference>
<proteinExistence type="inferred from homology"/>
<evidence type="ECO:0000256" key="3">
    <source>
        <dbReference type="ARBA" id="ARBA00022490"/>
    </source>
</evidence>
<evidence type="ECO:0000259" key="7">
    <source>
        <dbReference type="PROSITE" id="PS50057"/>
    </source>
</evidence>
<dbReference type="InterPro" id="IPR019748">
    <property type="entry name" value="FERM_central"/>
</dbReference>
<dbReference type="SMART" id="SM00139">
    <property type="entry name" value="MyTH4"/>
    <property type="match status" value="2"/>
</dbReference>
<dbReference type="GO" id="GO:0005856">
    <property type="term" value="C:cytoskeleton"/>
    <property type="evidence" value="ECO:0007669"/>
    <property type="project" value="InterPro"/>
</dbReference>
<dbReference type="InParanoid" id="A0A0N1I6S3"/>
<dbReference type="PANTHER" id="PTHR22692">
    <property type="entry name" value="MYOSIN VII, XV"/>
    <property type="match status" value="1"/>
</dbReference>
<protein>
    <submittedName>
        <fullName evidence="9">Myosin-XV</fullName>
    </submittedName>
</protein>
<feature type="region of interest" description="Disordered" evidence="6">
    <location>
        <begin position="1"/>
        <end position="27"/>
    </location>
</feature>
<dbReference type="CDD" id="cd13201">
    <property type="entry name" value="FERM_C_MyoXV"/>
    <property type="match status" value="1"/>
</dbReference>
<feature type="domain" description="MyTH4" evidence="8">
    <location>
        <begin position="66"/>
        <end position="225"/>
    </location>
</feature>
<dbReference type="AlphaFoldDB" id="A0A0N1I6S3"/>
<keyword evidence="5" id="KW-0009">Actin-binding</keyword>
<keyword evidence="3" id="KW-0963">Cytoplasm</keyword>
<dbReference type="InterPro" id="IPR038185">
    <property type="entry name" value="MyTH4_dom_sf"/>
</dbReference>
<dbReference type="InterPro" id="IPR011993">
    <property type="entry name" value="PH-like_dom_sf"/>
</dbReference>
<feature type="domain" description="MyTH4" evidence="8">
    <location>
        <begin position="239"/>
        <end position="398"/>
    </location>
</feature>
<evidence type="ECO:0000256" key="4">
    <source>
        <dbReference type="ARBA" id="ARBA00022737"/>
    </source>
</evidence>
<dbReference type="Pfam" id="PF00784">
    <property type="entry name" value="MyTH4"/>
    <property type="match status" value="2"/>
</dbReference>
<dbReference type="CDD" id="cd14473">
    <property type="entry name" value="FERM_B-lobe"/>
    <property type="match status" value="1"/>
</dbReference>
<dbReference type="PANTHER" id="PTHR22692:SF26">
    <property type="entry name" value="SH3 DOMAIN-CONTAINING PROTEIN"/>
    <property type="match status" value="1"/>
</dbReference>
<keyword evidence="10" id="KW-1185">Reference proteome</keyword>
<dbReference type="PROSITE" id="PS51016">
    <property type="entry name" value="MYTH4"/>
    <property type="match status" value="2"/>
</dbReference>
<evidence type="ECO:0000256" key="6">
    <source>
        <dbReference type="SAM" id="MobiDB-lite"/>
    </source>
</evidence>
<evidence type="ECO:0000256" key="5">
    <source>
        <dbReference type="ARBA" id="ARBA00023203"/>
    </source>
</evidence>
<dbReference type="GO" id="GO:0071944">
    <property type="term" value="C:cell periphery"/>
    <property type="evidence" value="ECO:0007669"/>
    <property type="project" value="UniProtKB-ARBA"/>
</dbReference>
<dbReference type="InterPro" id="IPR019749">
    <property type="entry name" value="Band_41_domain"/>
</dbReference>
<comment type="similarity">
    <text evidence="2">Belongs to the TRAFAC class myosin-kinesin ATPase superfamily. Myosin family.</text>
</comment>
<dbReference type="GO" id="GO:0009887">
    <property type="term" value="P:animal organ morphogenesis"/>
    <property type="evidence" value="ECO:0007669"/>
    <property type="project" value="UniProtKB-ARBA"/>
</dbReference>
<dbReference type="InterPro" id="IPR051567">
    <property type="entry name" value="Unconventional_Myosin_ATPase"/>
</dbReference>
<accession>A0A0N1I6S3</accession>
<gene>
    <name evidence="9" type="ORF">RR48_03068</name>
</gene>
<name>A0A0N1I6S3_PAPMA</name>
<dbReference type="GO" id="GO:0030182">
    <property type="term" value="P:neuron differentiation"/>
    <property type="evidence" value="ECO:0007669"/>
    <property type="project" value="UniProtKB-ARBA"/>
</dbReference>
<dbReference type="SMART" id="SM00295">
    <property type="entry name" value="B41"/>
    <property type="match status" value="1"/>
</dbReference>
<dbReference type="InterPro" id="IPR000299">
    <property type="entry name" value="FERM_domain"/>
</dbReference>